<feature type="compositionally biased region" description="Low complexity" evidence="4">
    <location>
        <begin position="166"/>
        <end position="182"/>
    </location>
</feature>
<dbReference type="InterPro" id="IPR046328">
    <property type="entry name" value="ETS_fam"/>
</dbReference>
<evidence type="ECO:0000313" key="7">
    <source>
        <dbReference type="Proteomes" id="UP001286313"/>
    </source>
</evidence>
<feature type="domain" description="ETS" evidence="5">
    <location>
        <begin position="8"/>
        <end position="71"/>
    </location>
</feature>
<comment type="similarity">
    <text evidence="1 3">Belongs to the ETS family.</text>
</comment>
<proteinExistence type="inferred from homology"/>
<name>A0AAE1KF30_PETCI</name>
<reference evidence="6" key="1">
    <citation type="submission" date="2023-10" db="EMBL/GenBank/DDBJ databases">
        <title>Genome assemblies of two species of porcelain crab, Petrolisthes cinctipes and Petrolisthes manimaculis (Anomura: Porcellanidae).</title>
        <authorList>
            <person name="Angst P."/>
        </authorList>
    </citation>
    <scope>NUCLEOTIDE SEQUENCE</scope>
    <source>
        <strain evidence="6">PB745_01</strain>
        <tissue evidence="6">Gill</tissue>
    </source>
</reference>
<evidence type="ECO:0000256" key="2">
    <source>
        <dbReference type="ARBA" id="ARBA00023125"/>
    </source>
</evidence>
<comment type="subcellular location">
    <subcellularLocation>
        <location evidence="3">Nucleus</location>
    </subcellularLocation>
</comment>
<dbReference type="InterPro" id="IPR000418">
    <property type="entry name" value="Ets_dom"/>
</dbReference>
<dbReference type="InterPro" id="IPR036390">
    <property type="entry name" value="WH_DNA-bd_sf"/>
</dbReference>
<evidence type="ECO:0000313" key="6">
    <source>
        <dbReference type="EMBL" id="KAK3871312.1"/>
    </source>
</evidence>
<keyword evidence="2 3" id="KW-0238">DNA-binding</keyword>
<sequence length="219" mass="24916">MVPQALGYCYGVFLLDLLHDPRYTPYYIRWLDRTDGIFRIMESDMVAQLWGLARKNNNMNYEKMSRGMRTYSPPFIPHNPTTSLTKTHPLTTLLLPTERTTSVVSFSHIDGTKLIYRFNTNEPEIKQRMKFHDLTTQRPGGDGGEQVLSNYLPSPIPALRTPTEANNNNNNNNHNHTSTTSSASFSTLGLGDADTLSRPYLYYPYLSLLGAATSKRELY</sequence>
<dbReference type="SMART" id="SM00413">
    <property type="entry name" value="ETS"/>
    <property type="match status" value="1"/>
</dbReference>
<dbReference type="GO" id="GO:0043565">
    <property type="term" value="F:sequence-specific DNA binding"/>
    <property type="evidence" value="ECO:0007669"/>
    <property type="project" value="InterPro"/>
</dbReference>
<evidence type="ECO:0000259" key="5">
    <source>
        <dbReference type="PROSITE" id="PS50061"/>
    </source>
</evidence>
<dbReference type="PANTHER" id="PTHR11849:SF191">
    <property type="entry name" value="ECDYSONE-INDUCED PROTEIN 74EF ISOFORM B"/>
    <property type="match status" value="1"/>
</dbReference>
<dbReference type="InterPro" id="IPR036388">
    <property type="entry name" value="WH-like_DNA-bd_sf"/>
</dbReference>
<dbReference type="PROSITE" id="PS50061">
    <property type="entry name" value="ETS_DOMAIN_3"/>
    <property type="match status" value="1"/>
</dbReference>
<protein>
    <recommendedName>
        <fullName evidence="5">ETS domain-containing protein</fullName>
    </recommendedName>
</protein>
<dbReference type="PRINTS" id="PR00454">
    <property type="entry name" value="ETSDOMAIN"/>
</dbReference>
<dbReference type="GO" id="GO:0030154">
    <property type="term" value="P:cell differentiation"/>
    <property type="evidence" value="ECO:0007669"/>
    <property type="project" value="TreeGrafter"/>
</dbReference>
<keyword evidence="7" id="KW-1185">Reference proteome</keyword>
<dbReference type="Proteomes" id="UP001286313">
    <property type="component" value="Unassembled WGS sequence"/>
</dbReference>
<dbReference type="SUPFAM" id="SSF46785">
    <property type="entry name" value="Winged helix' DNA-binding domain"/>
    <property type="match status" value="1"/>
</dbReference>
<organism evidence="6 7">
    <name type="scientific">Petrolisthes cinctipes</name>
    <name type="common">Flat porcelain crab</name>
    <dbReference type="NCBI Taxonomy" id="88211"/>
    <lineage>
        <taxon>Eukaryota</taxon>
        <taxon>Metazoa</taxon>
        <taxon>Ecdysozoa</taxon>
        <taxon>Arthropoda</taxon>
        <taxon>Crustacea</taxon>
        <taxon>Multicrustacea</taxon>
        <taxon>Malacostraca</taxon>
        <taxon>Eumalacostraca</taxon>
        <taxon>Eucarida</taxon>
        <taxon>Decapoda</taxon>
        <taxon>Pleocyemata</taxon>
        <taxon>Anomura</taxon>
        <taxon>Galatheoidea</taxon>
        <taxon>Porcellanidae</taxon>
        <taxon>Petrolisthes</taxon>
    </lineage>
</organism>
<dbReference type="AlphaFoldDB" id="A0AAE1KF30"/>
<dbReference type="EMBL" id="JAWQEG010002532">
    <property type="protein sequence ID" value="KAK3871312.1"/>
    <property type="molecule type" value="Genomic_DNA"/>
</dbReference>
<evidence type="ECO:0000256" key="3">
    <source>
        <dbReference type="RuleBase" id="RU004019"/>
    </source>
</evidence>
<evidence type="ECO:0000256" key="1">
    <source>
        <dbReference type="ARBA" id="ARBA00005562"/>
    </source>
</evidence>
<dbReference type="GO" id="GO:0000981">
    <property type="term" value="F:DNA-binding transcription factor activity, RNA polymerase II-specific"/>
    <property type="evidence" value="ECO:0007669"/>
    <property type="project" value="TreeGrafter"/>
</dbReference>
<dbReference type="PANTHER" id="PTHR11849">
    <property type="entry name" value="ETS"/>
    <property type="match status" value="1"/>
</dbReference>
<keyword evidence="3" id="KW-0539">Nucleus</keyword>
<comment type="caution">
    <text evidence="6">The sequence shown here is derived from an EMBL/GenBank/DDBJ whole genome shotgun (WGS) entry which is preliminary data.</text>
</comment>
<dbReference type="GO" id="GO:0005634">
    <property type="term" value="C:nucleus"/>
    <property type="evidence" value="ECO:0007669"/>
    <property type="project" value="UniProtKB-SubCell"/>
</dbReference>
<dbReference type="Gene3D" id="1.10.10.10">
    <property type="entry name" value="Winged helix-like DNA-binding domain superfamily/Winged helix DNA-binding domain"/>
    <property type="match status" value="1"/>
</dbReference>
<accession>A0AAE1KF30</accession>
<evidence type="ECO:0000256" key="4">
    <source>
        <dbReference type="SAM" id="MobiDB-lite"/>
    </source>
</evidence>
<gene>
    <name evidence="6" type="ORF">Pcinc_023538</name>
</gene>
<feature type="region of interest" description="Disordered" evidence="4">
    <location>
        <begin position="136"/>
        <end position="185"/>
    </location>
</feature>
<dbReference type="Pfam" id="PF00178">
    <property type="entry name" value="Ets"/>
    <property type="match status" value="1"/>
</dbReference>